<feature type="transmembrane region" description="Helical" evidence="6">
    <location>
        <begin position="120"/>
        <end position="140"/>
    </location>
</feature>
<dbReference type="Proteomes" id="UP000571857">
    <property type="component" value="Unassembled WGS sequence"/>
</dbReference>
<dbReference type="EMBL" id="JABXJK010000064">
    <property type="protein sequence ID" value="MBA0973229.1"/>
    <property type="molecule type" value="Genomic_DNA"/>
</dbReference>
<dbReference type="InterPro" id="IPR051401">
    <property type="entry name" value="GtrA_CellWall_Glycosyl"/>
</dbReference>
<comment type="similarity">
    <text evidence="2">Belongs to the GtrA family.</text>
</comment>
<evidence type="ECO:0000259" key="7">
    <source>
        <dbReference type="Pfam" id="PF04138"/>
    </source>
</evidence>
<feature type="transmembrane region" description="Helical" evidence="6">
    <location>
        <begin position="20"/>
        <end position="40"/>
    </location>
</feature>
<evidence type="ECO:0000256" key="4">
    <source>
        <dbReference type="ARBA" id="ARBA00022989"/>
    </source>
</evidence>
<comment type="subcellular location">
    <subcellularLocation>
        <location evidence="1">Membrane</location>
        <topology evidence="1">Multi-pass membrane protein</topology>
    </subcellularLocation>
</comment>
<proteinExistence type="inferred from homology"/>
<dbReference type="InterPro" id="IPR007267">
    <property type="entry name" value="GtrA_DPMS_TM"/>
</dbReference>
<evidence type="ECO:0000256" key="3">
    <source>
        <dbReference type="ARBA" id="ARBA00022692"/>
    </source>
</evidence>
<protein>
    <submittedName>
        <fullName evidence="9">GtrA family protein</fullName>
    </submittedName>
</protein>
<dbReference type="GO" id="GO:0000271">
    <property type="term" value="P:polysaccharide biosynthetic process"/>
    <property type="evidence" value="ECO:0007669"/>
    <property type="project" value="InterPro"/>
</dbReference>
<dbReference type="PANTHER" id="PTHR38459:SF5">
    <property type="entry name" value="CELL WALL TEICHOIC ACID GLYCOSYLATION PROTEIN GTCA"/>
    <property type="match status" value="1"/>
</dbReference>
<reference evidence="9 13" key="3">
    <citation type="submission" date="2023-06" db="EMBL/GenBank/DDBJ databases">
        <title>Acute promotion of culturable opportunistic pathogens and persistent increase of antibiotic resistance following antibiotic exposure in mouse gut microbiota.</title>
        <authorList>
            <person name="Li L."/>
            <person name="Wang B."/>
            <person name="Sun Y."/>
            <person name="Wang M."/>
            <person name="Xu H."/>
        </authorList>
    </citation>
    <scope>NUCLEOTIDE SEQUENCE [LARGE SCALE GENOMIC DNA]</scope>
    <source>
        <strain evidence="9 13">CRI2_2</strain>
    </source>
</reference>
<accession>A0A2A4DF73</accession>
<dbReference type="GeneID" id="93223777"/>
<feature type="domain" description="GtrA/DPMS transmembrane" evidence="7">
    <location>
        <begin position="21"/>
        <end position="139"/>
    </location>
</feature>
<dbReference type="Proteomes" id="UP000516696">
    <property type="component" value="Chromosome"/>
</dbReference>
<dbReference type="AlphaFoldDB" id="A0A2A4DF73"/>
<dbReference type="EMBL" id="CP050485">
    <property type="protein sequence ID" value="QOG27108.1"/>
    <property type="molecule type" value="Genomic_DNA"/>
</dbReference>
<dbReference type="Pfam" id="PF04138">
    <property type="entry name" value="GtrA_DPMS_TM"/>
    <property type="match status" value="1"/>
</dbReference>
<organism evidence="9 13">
    <name type="scientific">Enterococcus gallinarum</name>
    <dbReference type="NCBI Taxonomy" id="1353"/>
    <lineage>
        <taxon>Bacteria</taxon>
        <taxon>Bacillati</taxon>
        <taxon>Bacillota</taxon>
        <taxon>Bacilli</taxon>
        <taxon>Lactobacillales</taxon>
        <taxon>Enterococcaceae</taxon>
        <taxon>Enterococcus</taxon>
    </lineage>
</organism>
<evidence type="ECO:0000313" key="9">
    <source>
        <dbReference type="EMBL" id="MDL4935551.1"/>
    </source>
</evidence>
<dbReference type="EMBL" id="JASUBT010000004">
    <property type="protein sequence ID" value="MDL4935551.1"/>
    <property type="molecule type" value="Genomic_DNA"/>
</dbReference>
<feature type="transmembrane region" description="Helical" evidence="6">
    <location>
        <begin position="86"/>
        <end position="108"/>
    </location>
</feature>
<keyword evidence="5 6" id="KW-0472">Membrane</keyword>
<dbReference type="Proteomes" id="UP001241571">
    <property type="component" value="Unassembled WGS sequence"/>
</dbReference>
<dbReference type="PANTHER" id="PTHR38459">
    <property type="entry name" value="PROPHAGE BACTOPRENOL-LINKED GLUCOSE TRANSLOCASE HOMOLOG"/>
    <property type="match status" value="1"/>
</dbReference>
<evidence type="ECO:0000313" key="12">
    <source>
        <dbReference type="Proteomes" id="UP000571857"/>
    </source>
</evidence>
<evidence type="ECO:0000256" key="5">
    <source>
        <dbReference type="ARBA" id="ARBA00023136"/>
    </source>
</evidence>
<evidence type="ECO:0000256" key="2">
    <source>
        <dbReference type="ARBA" id="ARBA00009399"/>
    </source>
</evidence>
<name>A0A2A4DF73_ENTGA</name>
<reference evidence="10 11" key="1">
    <citation type="submission" date="2020-03" db="EMBL/GenBank/DDBJ databases">
        <title>Characterization of ganglioside-mimicking enterococci.</title>
        <authorList>
            <person name="Patry R.T."/>
            <person name="Nothaft H."/>
            <person name="Bridger R."/>
            <person name="Shajahan A."/>
            <person name="Huynh S."/>
            <person name="Sanchez S."/>
            <person name="Azadi P."/>
            <person name="Cooper K."/>
            <person name="Miller W.G."/>
            <person name="Parker C.T."/>
            <person name="Wells L."/>
            <person name="Szymanski C.M."/>
        </authorList>
    </citation>
    <scope>NUCLEOTIDE SEQUENCE [LARGE SCALE GENOMIC DNA]</scope>
    <source>
        <strain evidence="10 11">EGM181</strain>
    </source>
</reference>
<gene>
    <name evidence="10" type="ORF">EGM181_07540</name>
    <name evidence="8" type="ORF">HWH42_11705</name>
    <name evidence="9" type="ORF">QRX88_07495</name>
</gene>
<sequence length="147" mass="17177">MESLKNVKNKLQEKKLWEPLTYLIFGGLTTLVNLVVYFLFREIFDFHYMIANVISWAASVLFAFFTNKIWVFEAKSETKKESWLAFWKFLFFRVLSLGLDMACMYLLISVLGTGDFIAKLVTQIVVVLANYVFSKFLIFAPKKVDKK</sequence>
<feature type="transmembrane region" description="Helical" evidence="6">
    <location>
        <begin position="46"/>
        <end position="65"/>
    </location>
</feature>
<dbReference type="RefSeq" id="WP_081131315.1">
    <property type="nucleotide sequence ID" value="NZ_BSYC01000002.1"/>
</dbReference>
<evidence type="ECO:0000256" key="1">
    <source>
        <dbReference type="ARBA" id="ARBA00004141"/>
    </source>
</evidence>
<keyword evidence="4 6" id="KW-1133">Transmembrane helix</keyword>
<evidence type="ECO:0000313" key="13">
    <source>
        <dbReference type="Proteomes" id="UP001241571"/>
    </source>
</evidence>
<reference evidence="8 12" key="2">
    <citation type="submission" date="2020-06" db="EMBL/GenBank/DDBJ databases">
        <title>Crossreactivity between MHC class I-restricted antigens from cancer cells and an enterococcal bacteriophage.</title>
        <authorList>
            <person name="Fluckiger A."/>
            <person name="Daillere R."/>
            <person name="Sassi M."/>
            <person name="Cattoir V."/>
            <person name="Kroemer G."/>
            <person name="Zitvogel L."/>
        </authorList>
    </citation>
    <scope>NUCLEOTIDE SEQUENCE [LARGE SCALE GENOMIC DNA]</scope>
    <source>
        <strain evidence="8 12">EG4</strain>
    </source>
</reference>
<keyword evidence="3 6" id="KW-0812">Transmembrane</keyword>
<dbReference type="GO" id="GO:0005886">
    <property type="term" value="C:plasma membrane"/>
    <property type="evidence" value="ECO:0007669"/>
    <property type="project" value="TreeGrafter"/>
</dbReference>
<evidence type="ECO:0000313" key="8">
    <source>
        <dbReference type="EMBL" id="MBA0973229.1"/>
    </source>
</evidence>
<evidence type="ECO:0000256" key="6">
    <source>
        <dbReference type="SAM" id="Phobius"/>
    </source>
</evidence>
<evidence type="ECO:0000313" key="10">
    <source>
        <dbReference type="EMBL" id="QOG27108.1"/>
    </source>
</evidence>
<evidence type="ECO:0000313" key="11">
    <source>
        <dbReference type="Proteomes" id="UP000516696"/>
    </source>
</evidence>